<accession>A0A8A2VCS0</accession>
<gene>
    <name evidence="2" type="ORF">J0X25_16675</name>
</gene>
<organism evidence="2 3">
    <name type="scientific">Haloterrigena alkaliphila</name>
    <dbReference type="NCBI Taxonomy" id="2816475"/>
    <lineage>
        <taxon>Archaea</taxon>
        <taxon>Methanobacteriati</taxon>
        <taxon>Methanobacteriota</taxon>
        <taxon>Stenosarchaea group</taxon>
        <taxon>Halobacteria</taxon>
        <taxon>Halobacteriales</taxon>
        <taxon>Natrialbaceae</taxon>
        <taxon>Haloterrigena</taxon>
    </lineage>
</organism>
<dbReference type="GeneID" id="63188974"/>
<evidence type="ECO:0000313" key="2">
    <source>
        <dbReference type="EMBL" id="QSW98996.1"/>
    </source>
</evidence>
<dbReference type="NCBIfam" id="TIGR04354">
    <property type="entry name" value="amphi-Trp"/>
    <property type="match status" value="1"/>
</dbReference>
<dbReference type="Proteomes" id="UP000663203">
    <property type="component" value="Chromosome"/>
</dbReference>
<dbReference type="KEGG" id="hakz:J0X25_16675"/>
<sequence length="85" mass="9351">MEKTISADELTRDEAAERLRAVADQLEGDGPASIRTGNKTVELRPSSSVAYEIGVRERSSILRGSRETITIKMDWKPASASDEDE</sequence>
<reference evidence="2 3" key="1">
    <citation type="submission" date="2021-03" db="EMBL/GenBank/DDBJ databases">
        <title>Haloterrigena longa sp. nov. and Haloterrigena limicola sp. nov., extremely halophilic archaea isolated from a salt lake.</title>
        <authorList>
            <person name="Henglin C."/>
        </authorList>
    </citation>
    <scope>NUCLEOTIDE SEQUENCE [LARGE SCALE GENOMIC DNA]</scope>
    <source>
        <strain evidence="2 3">KZCA68</strain>
    </source>
</reference>
<dbReference type="RefSeq" id="WP_207288604.1">
    <property type="nucleotide sequence ID" value="NZ_CP071462.1"/>
</dbReference>
<dbReference type="AlphaFoldDB" id="A0A8A2VCS0"/>
<dbReference type="Pfam" id="PF20068">
    <property type="entry name" value="Amphi-Trp"/>
    <property type="match status" value="1"/>
</dbReference>
<feature type="domain" description="Amphi-Trp" evidence="1">
    <location>
        <begin position="8"/>
        <end position="82"/>
    </location>
</feature>
<proteinExistence type="predicted"/>
<protein>
    <submittedName>
        <fullName evidence="2">Amphi-Trp domain-containing protein</fullName>
    </submittedName>
</protein>
<dbReference type="EMBL" id="CP071462">
    <property type="protein sequence ID" value="QSW98996.1"/>
    <property type="molecule type" value="Genomic_DNA"/>
</dbReference>
<evidence type="ECO:0000313" key="3">
    <source>
        <dbReference type="Proteomes" id="UP000663203"/>
    </source>
</evidence>
<name>A0A8A2VCS0_9EURY</name>
<dbReference type="InterPro" id="IPR027598">
    <property type="entry name" value="Amphi-Trp_dom"/>
</dbReference>
<keyword evidence="3" id="KW-1185">Reference proteome</keyword>
<evidence type="ECO:0000259" key="1">
    <source>
        <dbReference type="Pfam" id="PF20068"/>
    </source>
</evidence>